<dbReference type="PANTHER" id="PTHR13059:SF10">
    <property type="entry name" value="HMG BOX TRANSCRIPTION FACTOR BBX"/>
    <property type="match status" value="1"/>
</dbReference>
<evidence type="ECO:0000313" key="8">
    <source>
        <dbReference type="Proteomes" id="UP001151699"/>
    </source>
</evidence>
<dbReference type="InterPro" id="IPR052412">
    <property type="entry name" value="CC-Dev_Transcription_Reg"/>
</dbReference>
<dbReference type="Gene3D" id="1.10.30.10">
    <property type="entry name" value="High mobility group box domain"/>
    <property type="match status" value="1"/>
</dbReference>
<dbReference type="AlphaFoldDB" id="A0A9Q0RTN3"/>
<dbReference type="OrthoDB" id="2377365at2759"/>
<keyword evidence="2" id="KW-0805">Transcription regulation</keyword>
<dbReference type="InterPro" id="IPR036910">
    <property type="entry name" value="HMG_box_dom_sf"/>
</dbReference>
<gene>
    <name evidence="7" type="primary">BBX</name>
    <name evidence="7" type="ORF">Bhyg_16278</name>
</gene>
<evidence type="ECO:0000256" key="4">
    <source>
        <dbReference type="ARBA" id="ARBA00023163"/>
    </source>
</evidence>
<dbReference type="PANTHER" id="PTHR13059">
    <property type="entry name" value="HMG-BOX TRANSCRIPTION FACTOR BBX"/>
    <property type="match status" value="1"/>
</dbReference>
<organism evidence="7 8">
    <name type="scientific">Pseudolycoriella hygida</name>
    <dbReference type="NCBI Taxonomy" id="35572"/>
    <lineage>
        <taxon>Eukaryota</taxon>
        <taxon>Metazoa</taxon>
        <taxon>Ecdysozoa</taxon>
        <taxon>Arthropoda</taxon>
        <taxon>Hexapoda</taxon>
        <taxon>Insecta</taxon>
        <taxon>Pterygota</taxon>
        <taxon>Neoptera</taxon>
        <taxon>Endopterygota</taxon>
        <taxon>Diptera</taxon>
        <taxon>Nematocera</taxon>
        <taxon>Sciaroidea</taxon>
        <taxon>Sciaridae</taxon>
        <taxon>Pseudolycoriella</taxon>
    </lineage>
</organism>
<keyword evidence="3" id="KW-0238">DNA-binding</keyword>
<name>A0A9Q0RTN3_9DIPT</name>
<accession>A0A9Q0RTN3</accession>
<protein>
    <submittedName>
        <fullName evidence="7">HMG box transcription factor BBX</fullName>
    </submittedName>
</protein>
<evidence type="ECO:0000256" key="2">
    <source>
        <dbReference type="ARBA" id="ARBA00023015"/>
    </source>
</evidence>
<keyword evidence="5" id="KW-0539">Nucleus</keyword>
<keyword evidence="4" id="KW-0804">Transcription</keyword>
<keyword evidence="1" id="KW-0597">Phosphoprotein</keyword>
<feature type="region of interest" description="Disordered" evidence="6">
    <location>
        <begin position="256"/>
        <end position="277"/>
    </location>
</feature>
<dbReference type="EMBL" id="WJQU01002119">
    <property type="protein sequence ID" value="KAJ6633296.1"/>
    <property type="molecule type" value="Genomic_DNA"/>
</dbReference>
<dbReference type="GO" id="GO:0005634">
    <property type="term" value="C:nucleus"/>
    <property type="evidence" value="ECO:0007669"/>
    <property type="project" value="UniProtKB-ARBA"/>
</dbReference>
<dbReference type="Proteomes" id="UP001151699">
    <property type="component" value="Unassembled WGS sequence"/>
</dbReference>
<comment type="caution">
    <text evidence="7">The sequence shown here is derived from an EMBL/GenBank/DDBJ whole genome shotgun (WGS) entry which is preliminary data.</text>
</comment>
<dbReference type="GO" id="GO:0000981">
    <property type="term" value="F:DNA-binding transcription factor activity, RNA polymerase II-specific"/>
    <property type="evidence" value="ECO:0007669"/>
    <property type="project" value="TreeGrafter"/>
</dbReference>
<feature type="compositionally biased region" description="Polar residues" evidence="6">
    <location>
        <begin position="151"/>
        <end position="164"/>
    </location>
</feature>
<evidence type="ECO:0000256" key="1">
    <source>
        <dbReference type="ARBA" id="ARBA00022553"/>
    </source>
</evidence>
<evidence type="ECO:0000256" key="3">
    <source>
        <dbReference type="ARBA" id="ARBA00023125"/>
    </source>
</evidence>
<keyword evidence="8" id="KW-1185">Reference proteome</keyword>
<dbReference type="GO" id="GO:0000977">
    <property type="term" value="F:RNA polymerase II transcription regulatory region sequence-specific DNA binding"/>
    <property type="evidence" value="ECO:0007669"/>
    <property type="project" value="TreeGrafter"/>
</dbReference>
<evidence type="ECO:0000313" key="7">
    <source>
        <dbReference type="EMBL" id="KAJ6633296.1"/>
    </source>
</evidence>
<evidence type="ECO:0000256" key="6">
    <source>
        <dbReference type="SAM" id="MobiDB-lite"/>
    </source>
</evidence>
<feature type="compositionally biased region" description="Polar residues" evidence="6">
    <location>
        <begin position="79"/>
        <end position="91"/>
    </location>
</feature>
<feature type="region of interest" description="Disordered" evidence="6">
    <location>
        <begin position="79"/>
        <end position="108"/>
    </location>
</feature>
<proteinExistence type="predicted"/>
<feature type="region of interest" description="Disordered" evidence="6">
    <location>
        <begin position="128"/>
        <end position="164"/>
    </location>
</feature>
<feature type="non-terminal residue" evidence="7">
    <location>
        <position position="384"/>
    </location>
</feature>
<reference evidence="7" key="1">
    <citation type="submission" date="2022-07" db="EMBL/GenBank/DDBJ databases">
        <authorList>
            <person name="Trinca V."/>
            <person name="Uliana J.V.C."/>
            <person name="Torres T.T."/>
            <person name="Ward R.J."/>
            <person name="Monesi N."/>
        </authorList>
    </citation>
    <scope>NUCLEOTIDE SEQUENCE</scope>
    <source>
        <strain evidence="7">HSMRA1968</strain>
        <tissue evidence="7">Whole embryos</tissue>
    </source>
</reference>
<evidence type="ECO:0000256" key="5">
    <source>
        <dbReference type="ARBA" id="ARBA00023242"/>
    </source>
</evidence>
<sequence length="384" mass="43358">MEISITKILGDWWANLDKDEKLCYTDLAKQYKDAFFTANPNFKWYKLPAPPLRTLSTRPGNTDRPLFNYPYGYDAETFTNDSTNRTNGNTSIKEDASATGTKSNRGPNVGIFKLADEAQMGGLNSLMASCDSKSHSGNNNLGEHNGELEPSNMQTKTKLTPTNRTEPFSNMRCHAAKMQLQIDHQANSHRKDSSVLIYDSKTSHNALTPTADFEDFVNGKLTTPEKNIFFEDENLKKSTRACKGKRYLEFMNSGKISPSSKKHKLNHPQSPTQKGMFDQDVGEYRSQYSAIDHMYASQEESMKNTMRKADNMECAGTLDTGDSKLFDASDFDLEEKIRALPALSLDKYLSRKRETKKKKKINAKRLVNTKSPQTIGEAKERMSM</sequence>
<dbReference type="SUPFAM" id="SSF47095">
    <property type="entry name" value="HMG-box"/>
    <property type="match status" value="1"/>
</dbReference>